<dbReference type="AlphaFoldDB" id="A0ABD0U9N3"/>
<reference evidence="1 2" key="1">
    <citation type="journal article" date="2024" name="Plant Biotechnol. J.">
        <title>Dendrobium thyrsiflorum genome and its molecular insights into genes involved in important horticultural traits.</title>
        <authorList>
            <person name="Chen B."/>
            <person name="Wang J.Y."/>
            <person name="Zheng P.J."/>
            <person name="Li K.L."/>
            <person name="Liang Y.M."/>
            <person name="Chen X.F."/>
            <person name="Zhang C."/>
            <person name="Zhao X."/>
            <person name="He X."/>
            <person name="Zhang G.Q."/>
            <person name="Liu Z.J."/>
            <person name="Xu Q."/>
        </authorList>
    </citation>
    <scope>NUCLEOTIDE SEQUENCE [LARGE SCALE GENOMIC DNA]</scope>
    <source>
        <strain evidence="1">GZMU011</strain>
    </source>
</reference>
<accession>A0ABD0U9N3</accession>
<name>A0ABD0U9N3_DENTH</name>
<dbReference type="EMBL" id="JANQDX010000016">
    <property type="protein sequence ID" value="KAL0909429.1"/>
    <property type="molecule type" value="Genomic_DNA"/>
</dbReference>
<dbReference type="Proteomes" id="UP001552299">
    <property type="component" value="Unassembled WGS sequence"/>
</dbReference>
<keyword evidence="2" id="KW-1185">Reference proteome</keyword>
<proteinExistence type="predicted"/>
<protein>
    <submittedName>
        <fullName evidence="1">Uncharacterized protein</fullName>
    </submittedName>
</protein>
<sequence>MQGEREYRRVIFQFSSAKRWSVLRFQRNSLADRRLSSFSGERRWSSDTIKSAFSGSLAQFSSSVAFYLPLQQMPATISSPRSSPGLFRTPITLLARYGCRLLPRNSSLDYQILLITIKVPPVAILLHDAELPPVARLLPVVGLLSDYYPMPNFLLSSDFYPMLNFLRPMSLTMVFLSSITDELPLKQR</sequence>
<evidence type="ECO:0000313" key="2">
    <source>
        <dbReference type="Proteomes" id="UP001552299"/>
    </source>
</evidence>
<gene>
    <name evidence="1" type="ORF">M5K25_020299</name>
</gene>
<evidence type="ECO:0000313" key="1">
    <source>
        <dbReference type="EMBL" id="KAL0909429.1"/>
    </source>
</evidence>
<organism evidence="1 2">
    <name type="scientific">Dendrobium thyrsiflorum</name>
    <name type="common">Pinecone-like raceme dendrobium</name>
    <name type="synonym">Orchid</name>
    <dbReference type="NCBI Taxonomy" id="117978"/>
    <lineage>
        <taxon>Eukaryota</taxon>
        <taxon>Viridiplantae</taxon>
        <taxon>Streptophyta</taxon>
        <taxon>Embryophyta</taxon>
        <taxon>Tracheophyta</taxon>
        <taxon>Spermatophyta</taxon>
        <taxon>Magnoliopsida</taxon>
        <taxon>Liliopsida</taxon>
        <taxon>Asparagales</taxon>
        <taxon>Orchidaceae</taxon>
        <taxon>Epidendroideae</taxon>
        <taxon>Malaxideae</taxon>
        <taxon>Dendrobiinae</taxon>
        <taxon>Dendrobium</taxon>
    </lineage>
</organism>
<comment type="caution">
    <text evidence="1">The sequence shown here is derived from an EMBL/GenBank/DDBJ whole genome shotgun (WGS) entry which is preliminary data.</text>
</comment>